<keyword evidence="4" id="KW-1185">Reference proteome</keyword>
<dbReference type="EMBL" id="JANJYI010000001">
    <property type="protein sequence ID" value="KAK2662374.1"/>
    <property type="molecule type" value="Genomic_DNA"/>
</dbReference>
<proteinExistence type="predicted"/>
<protein>
    <recommendedName>
        <fullName evidence="2">Nodulin-like domain-containing protein</fullName>
    </recommendedName>
</protein>
<evidence type="ECO:0000313" key="4">
    <source>
        <dbReference type="Proteomes" id="UP001280121"/>
    </source>
</evidence>
<keyword evidence="1" id="KW-0472">Membrane</keyword>
<dbReference type="Pfam" id="PF06813">
    <property type="entry name" value="Nodulin-like"/>
    <property type="match status" value="1"/>
</dbReference>
<evidence type="ECO:0000259" key="2">
    <source>
        <dbReference type="Pfam" id="PF06813"/>
    </source>
</evidence>
<dbReference type="Proteomes" id="UP001280121">
    <property type="component" value="Unassembled WGS sequence"/>
</dbReference>
<keyword evidence="1" id="KW-0812">Transmembrane</keyword>
<dbReference type="AlphaFoldDB" id="A0AAD9XMM6"/>
<keyword evidence="1" id="KW-1133">Transmembrane helix</keyword>
<dbReference type="InterPro" id="IPR010658">
    <property type="entry name" value="Nodulin-like"/>
</dbReference>
<evidence type="ECO:0000256" key="1">
    <source>
        <dbReference type="SAM" id="Phobius"/>
    </source>
</evidence>
<organism evidence="3 4">
    <name type="scientific">Dipteronia dyeriana</name>
    <dbReference type="NCBI Taxonomy" id="168575"/>
    <lineage>
        <taxon>Eukaryota</taxon>
        <taxon>Viridiplantae</taxon>
        <taxon>Streptophyta</taxon>
        <taxon>Embryophyta</taxon>
        <taxon>Tracheophyta</taxon>
        <taxon>Spermatophyta</taxon>
        <taxon>Magnoliopsida</taxon>
        <taxon>eudicotyledons</taxon>
        <taxon>Gunneridae</taxon>
        <taxon>Pentapetalae</taxon>
        <taxon>rosids</taxon>
        <taxon>malvids</taxon>
        <taxon>Sapindales</taxon>
        <taxon>Sapindaceae</taxon>
        <taxon>Hippocastanoideae</taxon>
        <taxon>Acereae</taxon>
        <taxon>Dipteronia</taxon>
    </lineage>
</organism>
<evidence type="ECO:0000313" key="3">
    <source>
        <dbReference type="EMBL" id="KAK2662374.1"/>
    </source>
</evidence>
<accession>A0AAD9XMM6</accession>
<gene>
    <name evidence="3" type="ORF">Ddye_000948</name>
</gene>
<sequence>MAGFRVCNMGYVIFSGWVSVWEHITCDKEKHGLQPETDLYSGCILGVAKDLGEFVGFLAGGVVEVFPVWSIMLIGAVLNFVGYGLIWLLVTSRLPTLPLWIVNFVHHYICQNQWRDMLQHNSSGFICTELPQKHRSYCGNTERICWVDWTNCHSDSLKRISEVFDEDMGIAKNCKGEMINLLKIGLTCCEEDVGLRMELKEVVEKIERGRS</sequence>
<feature type="domain" description="Nodulin-like" evidence="2">
    <location>
        <begin position="44"/>
        <end position="104"/>
    </location>
</feature>
<comment type="caution">
    <text evidence="3">The sequence shown here is derived from an EMBL/GenBank/DDBJ whole genome shotgun (WGS) entry which is preliminary data.</text>
</comment>
<feature type="transmembrane region" description="Helical" evidence="1">
    <location>
        <begin position="68"/>
        <end position="90"/>
    </location>
</feature>
<name>A0AAD9XMM6_9ROSI</name>
<reference evidence="3" key="1">
    <citation type="journal article" date="2023" name="Plant J.">
        <title>Genome sequences and population genomics provide insights into the demographic history, inbreeding, and mutation load of two 'living fossil' tree species of Dipteronia.</title>
        <authorList>
            <person name="Feng Y."/>
            <person name="Comes H.P."/>
            <person name="Chen J."/>
            <person name="Zhu S."/>
            <person name="Lu R."/>
            <person name="Zhang X."/>
            <person name="Li P."/>
            <person name="Qiu J."/>
            <person name="Olsen K.M."/>
            <person name="Qiu Y."/>
        </authorList>
    </citation>
    <scope>NUCLEOTIDE SEQUENCE</scope>
    <source>
        <tissue evidence="3">Leaf</tissue>
    </source>
</reference>